<comment type="caution">
    <text evidence="2">The sequence shown here is derived from an EMBL/GenBank/DDBJ whole genome shotgun (WGS) entry which is preliminary data.</text>
</comment>
<sequence>MQTCGMGKRRQDPVEVNADGSADLYEISDWETRSTLDRFAHWLYHIGIRTLRYLVVVVAILILVAQLLFGSLGALGNQPLFAGMAILSAIPALGLAAYIYYADVTTQEPLTLLVGTFLLGVLFAGFAGILNGLFGAPIQAIGSGFGLVPFLGQVFFFFLIVGPVEETVKLLAVRLYAFRDNRFDAVVDGAVYGAVAGLGFATIENALYITQNTEMVGGTVQLLAASSDITAVRALAGPGHVIYSAFAGYYLGLAKFNPEDAGPIVLKGLLIASLIHAVYNTLSSPVTAILAGIYNVDFLVAFFGFVIVYDSIFGLLLLKKIDAYRQAYHRAHEDQDETRIHSEQTEFDP</sequence>
<evidence type="ECO:0000313" key="3">
    <source>
        <dbReference type="Proteomes" id="UP000304382"/>
    </source>
</evidence>
<feature type="transmembrane region" description="Helical" evidence="1">
    <location>
        <begin position="112"/>
        <end position="134"/>
    </location>
</feature>
<keyword evidence="3" id="KW-1185">Reference proteome</keyword>
<dbReference type="GO" id="GO:0008237">
    <property type="term" value="F:metallopeptidase activity"/>
    <property type="evidence" value="ECO:0007669"/>
    <property type="project" value="UniProtKB-KW"/>
</dbReference>
<accession>A0A4C2EHM4</accession>
<dbReference type="AlphaFoldDB" id="A0A4C2EHM4"/>
<keyword evidence="1" id="KW-0812">Transmembrane</keyword>
<dbReference type="EMBL" id="BIXZ01000002">
    <property type="protein sequence ID" value="GCF13988.1"/>
    <property type="molecule type" value="Genomic_DNA"/>
</dbReference>
<protein>
    <submittedName>
        <fullName evidence="2">PrsW family intramembrane metalloprotease</fullName>
    </submittedName>
</protein>
<gene>
    <name evidence="2" type="ORF">Harman_19230</name>
</gene>
<keyword evidence="2" id="KW-0378">Hydrolase</keyword>
<keyword evidence="1" id="KW-1133">Transmembrane helix</keyword>
<dbReference type="Proteomes" id="UP000304382">
    <property type="component" value="Unassembled WGS sequence"/>
</dbReference>
<feature type="transmembrane region" description="Helical" evidence="1">
    <location>
        <begin position="229"/>
        <end position="252"/>
    </location>
</feature>
<feature type="transmembrane region" description="Helical" evidence="1">
    <location>
        <begin position="53"/>
        <end position="74"/>
    </location>
</feature>
<feature type="transmembrane region" description="Helical" evidence="1">
    <location>
        <begin position="288"/>
        <end position="318"/>
    </location>
</feature>
<feature type="transmembrane region" description="Helical" evidence="1">
    <location>
        <begin position="185"/>
        <end position="209"/>
    </location>
</feature>
<feature type="transmembrane region" description="Helical" evidence="1">
    <location>
        <begin position="264"/>
        <end position="282"/>
    </location>
</feature>
<dbReference type="PANTHER" id="PTHR36844:SF1">
    <property type="entry name" value="PROTEASE PRSW"/>
    <property type="match status" value="1"/>
</dbReference>
<organism evidence="2 3">
    <name type="scientific">Haloarcula mannanilytica</name>
    <dbReference type="NCBI Taxonomy" id="2509225"/>
    <lineage>
        <taxon>Archaea</taxon>
        <taxon>Methanobacteriati</taxon>
        <taxon>Methanobacteriota</taxon>
        <taxon>Stenosarchaea group</taxon>
        <taxon>Halobacteria</taxon>
        <taxon>Halobacteriales</taxon>
        <taxon>Haloarculaceae</taxon>
        <taxon>Haloarcula</taxon>
    </lineage>
</organism>
<name>A0A4C2EHM4_9EURY</name>
<dbReference type="Pfam" id="PF13367">
    <property type="entry name" value="PrsW-protease"/>
    <property type="match status" value="1"/>
</dbReference>
<dbReference type="GO" id="GO:0006508">
    <property type="term" value="P:proteolysis"/>
    <property type="evidence" value="ECO:0007669"/>
    <property type="project" value="UniProtKB-KW"/>
</dbReference>
<proteinExistence type="predicted"/>
<dbReference type="InterPro" id="IPR026898">
    <property type="entry name" value="PrsW"/>
</dbReference>
<keyword evidence="2" id="KW-0482">Metalloprotease</keyword>
<evidence type="ECO:0000313" key="2">
    <source>
        <dbReference type="EMBL" id="GCF13988.1"/>
    </source>
</evidence>
<feature type="transmembrane region" description="Helical" evidence="1">
    <location>
        <begin position="140"/>
        <end position="164"/>
    </location>
</feature>
<keyword evidence="1" id="KW-0472">Membrane</keyword>
<reference evidence="2 3" key="1">
    <citation type="submission" date="2019-02" db="EMBL/GenBank/DDBJ databases">
        <title>Haloarcula mannanilyticum sp. nov., a mannan degrading haloarchaeon isolated from commercial salt.</title>
        <authorList>
            <person name="Enomoto S."/>
            <person name="Shimane Y."/>
            <person name="Kamekura M."/>
            <person name="Ito T."/>
            <person name="Moriya O."/>
            <person name="Ihara K."/>
            <person name="Takahashi-Ando N."/>
            <person name="Fukushima Y."/>
            <person name="Yoshida Y."/>
            <person name="Usama R."/>
            <person name="Takai K."/>
            <person name="Minegishi H."/>
        </authorList>
    </citation>
    <scope>NUCLEOTIDE SEQUENCE [LARGE SCALE GENOMIC DNA]</scope>
    <source>
        <strain evidence="2 3">MD130-1</strain>
    </source>
</reference>
<evidence type="ECO:0000256" key="1">
    <source>
        <dbReference type="SAM" id="Phobius"/>
    </source>
</evidence>
<dbReference type="PANTHER" id="PTHR36844">
    <property type="entry name" value="PROTEASE PRSW"/>
    <property type="match status" value="1"/>
</dbReference>
<feature type="transmembrane region" description="Helical" evidence="1">
    <location>
        <begin position="80"/>
        <end position="100"/>
    </location>
</feature>
<keyword evidence="2" id="KW-0645">Protease</keyword>